<evidence type="ECO:0000256" key="10">
    <source>
        <dbReference type="ARBA" id="ARBA00023242"/>
    </source>
</evidence>
<comment type="subcellular location">
    <subcellularLocation>
        <location evidence="2">Apical cell membrane</location>
        <topology evidence="2">Single-pass type I membrane protein</topology>
    </subcellularLocation>
    <subcellularLocation>
        <location evidence="3">Cytoplasm</location>
    </subcellularLocation>
    <subcellularLocation>
        <location evidence="1">Nucleus</location>
    </subcellularLocation>
</comment>
<keyword evidence="13" id="KW-1133">Transmembrane helix</keyword>
<dbReference type="OrthoDB" id="9909831at2759"/>
<dbReference type="PANTHER" id="PTHR10006:SF19">
    <property type="entry name" value="MUCIN-1"/>
    <property type="match status" value="1"/>
</dbReference>
<comment type="caution">
    <text evidence="15">The sequence shown here is derived from an EMBL/GenBank/DDBJ whole genome shotgun (WGS) entry which is preliminary data.</text>
</comment>
<keyword evidence="5" id="KW-1003">Cell membrane</keyword>
<dbReference type="PANTHER" id="PTHR10006">
    <property type="entry name" value="MUCIN-1-RELATED"/>
    <property type="match status" value="1"/>
</dbReference>
<keyword evidence="9" id="KW-0564">Palmitate</keyword>
<feature type="transmembrane region" description="Helical" evidence="13">
    <location>
        <begin position="136"/>
        <end position="161"/>
    </location>
</feature>
<protein>
    <recommendedName>
        <fullName evidence="4">Mucin-1</fullName>
    </recommendedName>
</protein>
<evidence type="ECO:0000256" key="9">
    <source>
        <dbReference type="ARBA" id="ARBA00023139"/>
    </source>
</evidence>
<keyword evidence="6" id="KW-0963">Cytoplasm</keyword>
<evidence type="ECO:0000256" key="3">
    <source>
        <dbReference type="ARBA" id="ARBA00004496"/>
    </source>
</evidence>
<dbReference type="SMART" id="SM00200">
    <property type="entry name" value="SEA"/>
    <property type="match status" value="1"/>
</dbReference>
<feature type="region of interest" description="Disordered" evidence="12">
    <location>
        <begin position="1"/>
        <end position="26"/>
    </location>
</feature>
<dbReference type="GO" id="GO:0005634">
    <property type="term" value="C:nucleus"/>
    <property type="evidence" value="ECO:0007669"/>
    <property type="project" value="UniProtKB-SubCell"/>
</dbReference>
<keyword evidence="16" id="KW-1185">Reference proteome</keyword>
<dbReference type="InterPro" id="IPR000082">
    <property type="entry name" value="SEA_dom"/>
</dbReference>
<evidence type="ECO:0000256" key="12">
    <source>
        <dbReference type="SAM" id="MobiDB-lite"/>
    </source>
</evidence>
<gene>
    <name evidence="15" type="ORF">E2I00_008749</name>
</gene>
<keyword evidence="13" id="KW-0472">Membrane</keyword>
<dbReference type="Proteomes" id="UP000437017">
    <property type="component" value="Unassembled WGS sequence"/>
</dbReference>
<dbReference type="GO" id="GO:0005737">
    <property type="term" value="C:cytoplasm"/>
    <property type="evidence" value="ECO:0007669"/>
    <property type="project" value="UniProtKB-SubCell"/>
</dbReference>
<evidence type="ECO:0000256" key="6">
    <source>
        <dbReference type="ARBA" id="ARBA00022490"/>
    </source>
</evidence>
<reference evidence="15 16" key="1">
    <citation type="journal article" date="2019" name="PLoS ONE">
        <title>Genomic analyses reveal an absence of contemporary introgressive admixture between fin whales and blue whales, despite known hybrids.</title>
        <authorList>
            <person name="Westbury M.V."/>
            <person name="Petersen B."/>
            <person name="Lorenzen E.D."/>
        </authorList>
    </citation>
    <scope>NUCLEOTIDE SEQUENCE [LARGE SCALE GENOMIC DNA]</scope>
    <source>
        <strain evidence="15">FinWhale-01</strain>
    </source>
</reference>
<evidence type="ECO:0000313" key="16">
    <source>
        <dbReference type="Proteomes" id="UP000437017"/>
    </source>
</evidence>
<dbReference type="GO" id="GO:0016324">
    <property type="term" value="C:apical plasma membrane"/>
    <property type="evidence" value="ECO:0007669"/>
    <property type="project" value="UniProtKB-SubCell"/>
</dbReference>
<accession>A0A643BPG1</accession>
<proteinExistence type="predicted"/>
<feature type="non-terminal residue" evidence="15">
    <location>
        <position position="1"/>
    </location>
</feature>
<keyword evidence="11" id="KW-0449">Lipoprotein</keyword>
<sequence length="223" mass="24118">SVAPPVHGGTSPRATSGASSPSTSHITRTIASSTNQSIVPLTSSSHKTTQQLPIRFVQTYKQEDFLGLLGIKFRPGSVVVELTLAFREGTTAHNLERQLRQLEAAAVKYNLTISGVSVRDASFPSSAQSGSGVPGWGIALLVLVCVLVALAIIYLIALVVCQCRQKNYGQLDLFPTRDAYHPMSEYPTYHTHGRYVPPGSTKRSPFEEVRMAEGGRGFGWQGF</sequence>
<evidence type="ECO:0000259" key="14">
    <source>
        <dbReference type="SMART" id="SM00200"/>
    </source>
</evidence>
<evidence type="ECO:0000256" key="11">
    <source>
        <dbReference type="ARBA" id="ARBA00023288"/>
    </source>
</evidence>
<name>A0A643BPG1_BALPH</name>
<feature type="compositionally biased region" description="Polar residues" evidence="12">
    <location>
        <begin position="12"/>
        <end position="26"/>
    </location>
</feature>
<keyword evidence="10" id="KW-0539">Nucleus</keyword>
<evidence type="ECO:0000256" key="4">
    <source>
        <dbReference type="ARBA" id="ARBA00014269"/>
    </source>
</evidence>
<evidence type="ECO:0000256" key="5">
    <source>
        <dbReference type="ARBA" id="ARBA00022475"/>
    </source>
</evidence>
<keyword evidence="8" id="KW-0068">Autocatalytic cleavage</keyword>
<evidence type="ECO:0000256" key="13">
    <source>
        <dbReference type="SAM" id="Phobius"/>
    </source>
</evidence>
<evidence type="ECO:0000256" key="1">
    <source>
        <dbReference type="ARBA" id="ARBA00004123"/>
    </source>
</evidence>
<evidence type="ECO:0000256" key="2">
    <source>
        <dbReference type="ARBA" id="ARBA00004247"/>
    </source>
</evidence>
<feature type="domain" description="SEA" evidence="14">
    <location>
        <begin position="21"/>
        <end position="129"/>
    </location>
</feature>
<dbReference type="InterPro" id="IPR036364">
    <property type="entry name" value="SEA_dom_sf"/>
</dbReference>
<dbReference type="EMBL" id="SGJD01006397">
    <property type="protein sequence ID" value="KAB0389857.1"/>
    <property type="molecule type" value="Genomic_DNA"/>
</dbReference>
<evidence type="ECO:0000256" key="7">
    <source>
        <dbReference type="ARBA" id="ARBA00022553"/>
    </source>
</evidence>
<keyword evidence="7" id="KW-0597">Phosphoprotein</keyword>
<dbReference type="Gene3D" id="6.10.140.600">
    <property type="match status" value="1"/>
</dbReference>
<keyword evidence="13" id="KW-0812">Transmembrane</keyword>
<organism evidence="15 16">
    <name type="scientific">Balaenoptera physalus</name>
    <name type="common">Fin whale</name>
    <name type="synonym">Balaena physalus</name>
    <dbReference type="NCBI Taxonomy" id="9770"/>
    <lineage>
        <taxon>Eukaryota</taxon>
        <taxon>Metazoa</taxon>
        <taxon>Chordata</taxon>
        <taxon>Craniata</taxon>
        <taxon>Vertebrata</taxon>
        <taxon>Euteleostomi</taxon>
        <taxon>Mammalia</taxon>
        <taxon>Eutheria</taxon>
        <taxon>Laurasiatheria</taxon>
        <taxon>Artiodactyla</taxon>
        <taxon>Whippomorpha</taxon>
        <taxon>Cetacea</taxon>
        <taxon>Mysticeti</taxon>
        <taxon>Balaenopteridae</taxon>
        <taxon>Balaenoptera</taxon>
    </lineage>
</organism>
<evidence type="ECO:0000313" key="15">
    <source>
        <dbReference type="EMBL" id="KAB0389857.1"/>
    </source>
</evidence>
<evidence type="ECO:0000256" key="8">
    <source>
        <dbReference type="ARBA" id="ARBA00022813"/>
    </source>
</evidence>
<dbReference type="AlphaFoldDB" id="A0A643BPG1"/>